<dbReference type="Proteomes" id="UP000198418">
    <property type="component" value="Unassembled WGS sequence"/>
</dbReference>
<dbReference type="InterPro" id="IPR025536">
    <property type="entry name" value="DUF4422"/>
</dbReference>
<evidence type="ECO:0000313" key="2">
    <source>
        <dbReference type="EMBL" id="SNB51546.1"/>
    </source>
</evidence>
<proteinExistence type="predicted"/>
<dbReference type="OrthoDB" id="5672604at2"/>
<sequence length="273" mass="31794">MRMKIYRCNHVAPERPDVGPIFKTLISGLPSCAQGTYEGDLDGVNIANQNTHSEMRHQFYVWKNRLADYDYIGFEHYRRAFFIDPLPDAVVKARYPGVHMLRKAFTARPNSHNILAEKTLFDEYMDMRAAFSEENNAAIQDWIGHHDIIVQRAHPDPLDAQWRQHFGMNVLWSHLLIAAKKTSFFASRGATPETSMLGTYCNMYIMRADLFDEYMQFWSEAMAYLDAKVEPGQRILGHFAERLFSMYLYQKQIETPLLSVRRLPFLICNQKIA</sequence>
<accession>A0A212PWX6</accession>
<keyword evidence="3" id="KW-1185">Reference proteome</keyword>
<reference evidence="3" key="1">
    <citation type="submission" date="2017-06" db="EMBL/GenBank/DDBJ databases">
        <authorList>
            <person name="Varghese N."/>
            <person name="Submissions S."/>
        </authorList>
    </citation>
    <scope>NUCLEOTIDE SEQUENCE [LARGE SCALE GENOMIC DNA]</scope>
    <source>
        <strain evidence="3">DSM 137</strain>
    </source>
</reference>
<dbReference type="EMBL" id="FYDG01000001">
    <property type="protein sequence ID" value="SNB51546.1"/>
    <property type="molecule type" value="Genomic_DNA"/>
</dbReference>
<feature type="domain" description="DUF4422" evidence="1">
    <location>
        <begin position="5"/>
        <end position="251"/>
    </location>
</feature>
<organism evidence="2 3">
    <name type="scientific">Rhodoblastus acidophilus</name>
    <name type="common">Rhodopseudomonas acidophila</name>
    <dbReference type="NCBI Taxonomy" id="1074"/>
    <lineage>
        <taxon>Bacteria</taxon>
        <taxon>Pseudomonadati</taxon>
        <taxon>Pseudomonadota</taxon>
        <taxon>Alphaproteobacteria</taxon>
        <taxon>Hyphomicrobiales</taxon>
        <taxon>Rhodoblastaceae</taxon>
        <taxon>Rhodoblastus</taxon>
    </lineage>
</organism>
<protein>
    <recommendedName>
        <fullName evidence="1">DUF4422 domain-containing protein</fullName>
    </recommendedName>
</protein>
<evidence type="ECO:0000313" key="3">
    <source>
        <dbReference type="Proteomes" id="UP000198418"/>
    </source>
</evidence>
<dbReference type="RefSeq" id="WP_158255340.1">
    <property type="nucleotide sequence ID" value="NZ_FYDG01000001.1"/>
</dbReference>
<name>A0A212PWX6_RHOAC</name>
<evidence type="ECO:0000259" key="1">
    <source>
        <dbReference type="Pfam" id="PF14393"/>
    </source>
</evidence>
<dbReference type="AlphaFoldDB" id="A0A212PWX6"/>
<dbReference type="Pfam" id="PF14393">
    <property type="entry name" value="DUF4422"/>
    <property type="match status" value="1"/>
</dbReference>
<gene>
    <name evidence="2" type="ORF">SAMN06265338_10199</name>
</gene>